<organism evidence="2">
    <name type="scientific">Camelus bactrianus</name>
    <name type="common">Bactrian camel</name>
    <dbReference type="NCBI Taxonomy" id="9837"/>
    <lineage>
        <taxon>Eukaryota</taxon>
        <taxon>Metazoa</taxon>
        <taxon>Chordata</taxon>
        <taxon>Craniata</taxon>
        <taxon>Vertebrata</taxon>
        <taxon>Euteleostomi</taxon>
        <taxon>Mammalia</taxon>
        <taxon>Eutheria</taxon>
        <taxon>Laurasiatheria</taxon>
        <taxon>Artiodactyla</taxon>
        <taxon>Tylopoda</taxon>
        <taxon>Camelidae</taxon>
        <taxon>Camelus</taxon>
    </lineage>
</organism>
<evidence type="ECO:0000313" key="2">
    <source>
        <dbReference type="RefSeq" id="XP_045359917.1"/>
    </source>
</evidence>
<evidence type="ECO:0000256" key="1">
    <source>
        <dbReference type="SAM" id="MobiDB-lite"/>
    </source>
</evidence>
<protein>
    <submittedName>
        <fullName evidence="2">Uncharacterized protein LOC123611737</fullName>
    </submittedName>
</protein>
<feature type="region of interest" description="Disordered" evidence="1">
    <location>
        <begin position="1"/>
        <end position="86"/>
    </location>
</feature>
<accession>A0A9W3FGK9</accession>
<dbReference type="AlphaFoldDB" id="A0A9W3FGK9"/>
<gene>
    <name evidence="2" type="primary">LOC123611737</name>
</gene>
<feature type="region of interest" description="Disordered" evidence="1">
    <location>
        <begin position="111"/>
        <end position="132"/>
    </location>
</feature>
<name>A0A9W3FGK9_CAMBA</name>
<sequence length="247" mass="25929">MAETTRPKPEAQHSARKTTQPPHHGLRGTIGSGPHCSQAAPALGPASGDTTEKTTRPGARPGHVRVPPSPRPAAARHSHGHPGCLCDSAPTDDGTARTTSARVLVGTCQRLSAGPQGTARLTPQGPRAPQRRPVTLTPPLQPLPDGGQPHCARNSPLILNVNSSSAVKVKQKQRKTLPSDGRRLTVCTAPHGTGVLPTWPNPPLLCPATYVRALRSSSPRGHEDGLPCHLLLALWSSPRGPTSPRLL</sequence>
<proteinExistence type="predicted"/>
<dbReference type="RefSeq" id="XP_045359917.1">
    <property type="nucleotide sequence ID" value="XM_045503961.1"/>
</dbReference>
<reference evidence="2" key="1">
    <citation type="submission" date="2025-08" db="UniProtKB">
        <authorList>
            <consortium name="RefSeq"/>
        </authorList>
    </citation>
    <scope>IDENTIFICATION</scope>
    <source>
        <tissue evidence="2">Blood</tissue>
    </source>
</reference>
<feature type="compositionally biased region" description="Basic and acidic residues" evidence="1">
    <location>
        <begin position="1"/>
        <end position="13"/>
    </location>
</feature>